<dbReference type="Proteomes" id="UP001174909">
    <property type="component" value="Unassembled WGS sequence"/>
</dbReference>
<dbReference type="AlphaFoldDB" id="A0AA35XJU6"/>
<dbReference type="InterPro" id="IPR012459">
    <property type="entry name" value="Rrp15"/>
</dbReference>
<feature type="compositionally biased region" description="Basic and acidic residues" evidence="3">
    <location>
        <begin position="112"/>
        <end position="128"/>
    </location>
</feature>
<evidence type="ECO:0000256" key="3">
    <source>
        <dbReference type="SAM" id="MobiDB-lite"/>
    </source>
</evidence>
<keyword evidence="5" id="KW-1185">Reference proteome</keyword>
<comment type="similarity">
    <text evidence="1">Belongs to the RRP15 family.</text>
</comment>
<reference evidence="4" key="1">
    <citation type="submission" date="2023-03" db="EMBL/GenBank/DDBJ databases">
        <authorList>
            <person name="Steffen K."/>
            <person name="Cardenas P."/>
        </authorList>
    </citation>
    <scope>NUCLEOTIDE SEQUENCE</scope>
</reference>
<evidence type="ECO:0000256" key="1">
    <source>
        <dbReference type="ARBA" id="ARBA00007462"/>
    </source>
</evidence>
<evidence type="ECO:0000313" key="4">
    <source>
        <dbReference type="EMBL" id="CAI8054490.1"/>
    </source>
</evidence>
<organism evidence="4 5">
    <name type="scientific">Geodia barretti</name>
    <name type="common">Barrett's horny sponge</name>
    <dbReference type="NCBI Taxonomy" id="519541"/>
    <lineage>
        <taxon>Eukaryota</taxon>
        <taxon>Metazoa</taxon>
        <taxon>Porifera</taxon>
        <taxon>Demospongiae</taxon>
        <taxon>Heteroscleromorpha</taxon>
        <taxon>Tetractinellida</taxon>
        <taxon>Astrophorina</taxon>
        <taxon>Geodiidae</taxon>
        <taxon>Geodia</taxon>
    </lineage>
</organism>
<dbReference type="Pfam" id="PF07890">
    <property type="entry name" value="Rrp15p"/>
    <property type="match status" value="1"/>
</dbReference>
<comment type="caution">
    <text evidence="4">The sequence shown here is derived from an EMBL/GenBank/DDBJ whole genome shotgun (WGS) entry which is preliminary data.</text>
</comment>
<dbReference type="PANTHER" id="PTHR13245">
    <property type="entry name" value="RRP15-LIKE PROTEIN"/>
    <property type="match status" value="1"/>
</dbReference>
<dbReference type="GO" id="GO:0030687">
    <property type="term" value="C:preribosome, large subunit precursor"/>
    <property type="evidence" value="ECO:0007669"/>
    <property type="project" value="TreeGrafter"/>
</dbReference>
<protein>
    <recommendedName>
        <fullName evidence="2">RRP15-like protein</fullName>
    </recommendedName>
</protein>
<proteinExistence type="inferred from homology"/>
<evidence type="ECO:0000256" key="2">
    <source>
        <dbReference type="ARBA" id="ARBA00017475"/>
    </source>
</evidence>
<dbReference type="PANTHER" id="PTHR13245:SF14">
    <property type="entry name" value="RRP15-LIKE PROTEIN"/>
    <property type="match status" value="1"/>
</dbReference>
<dbReference type="EMBL" id="CASHTH010004184">
    <property type="protein sequence ID" value="CAI8054490.1"/>
    <property type="molecule type" value="Genomic_DNA"/>
</dbReference>
<feature type="region of interest" description="Disordered" evidence="3">
    <location>
        <begin position="1"/>
        <end position="26"/>
    </location>
</feature>
<feature type="compositionally biased region" description="Basic and acidic residues" evidence="3">
    <location>
        <begin position="14"/>
        <end position="23"/>
    </location>
</feature>
<feature type="region of interest" description="Disordered" evidence="3">
    <location>
        <begin position="112"/>
        <end position="134"/>
    </location>
</feature>
<gene>
    <name evidence="4" type="ORF">GBAR_LOCUS29733</name>
</gene>
<evidence type="ECO:0000313" key="5">
    <source>
        <dbReference type="Proteomes" id="UP001174909"/>
    </source>
</evidence>
<accession>A0AA35XJU6</accession>
<sequence length="134" mass="14604">MKIMTTGGVSGEGEGGRDGERGGGHRKMANALSHILSSTEAGRLFNAVSQHSKQLQTQVKVAGPGTSQKKKAKVLSTIDKGSFLDMLKGRKSEEMKWPVLKEDFMMKAKMRDWGKEEEVEGEGEKDSSSESETD</sequence>
<dbReference type="GO" id="GO:0000470">
    <property type="term" value="P:maturation of LSU-rRNA"/>
    <property type="evidence" value="ECO:0007669"/>
    <property type="project" value="TreeGrafter"/>
</dbReference>
<dbReference type="GO" id="GO:0000460">
    <property type="term" value="P:maturation of 5.8S rRNA"/>
    <property type="evidence" value="ECO:0007669"/>
    <property type="project" value="TreeGrafter"/>
</dbReference>
<name>A0AA35XJU6_GEOBA</name>